<organism evidence="2 3">
    <name type="scientific">Streptomyces albus (strain ATCC 21838 / DSM 41398 / FERM P-419 / JCM 4703 / NBRC 107858)</name>
    <dbReference type="NCBI Taxonomy" id="1081613"/>
    <lineage>
        <taxon>Bacteria</taxon>
        <taxon>Bacillati</taxon>
        <taxon>Actinomycetota</taxon>
        <taxon>Actinomycetes</taxon>
        <taxon>Kitasatosporales</taxon>
        <taxon>Streptomycetaceae</taxon>
        <taxon>Streptomyces</taxon>
    </lineage>
</organism>
<evidence type="ECO:0000313" key="2">
    <source>
        <dbReference type="EMBL" id="AJE85450.1"/>
    </source>
</evidence>
<accession>A0A0B5F1J0</accession>
<dbReference type="EMBL" id="CP010519">
    <property type="protein sequence ID" value="AJE85450.1"/>
    <property type="molecule type" value="Genomic_DNA"/>
</dbReference>
<dbReference type="Pfam" id="PF19953">
    <property type="entry name" value="EACC1"/>
    <property type="match status" value="1"/>
</dbReference>
<dbReference type="Proteomes" id="UP000031523">
    <property type="component" value="Chromosome"/>
</dbReference>
<gene>
    <name evidence="2" type="ORF">SLNWT_5074</name>
</gene>
<protein>
    <submittedName>
        <fullName evidence="2">Uncharacterized protein</fullName>
    </submittedName>
</protein>
<reference evidence="2 3" key="1">
    <citation type="submission" date="2015-01" db="EMBL/GenBank/DDBJ databases">
        <title>Enhanced salinomycin production by adjusting the supply of polyketide extender units in Streptomyce albus DSM 41398.</title>
        <authorList>
            <person name="Lu C."/>
        </authorList>
    </citation>
    <scope>NUCLEOTIDE SEQUENCE [LARGE SCALE GENOMIC DNA]</scope>
    <source>
        <strain evidence="3">ATCC 21838 / DSM 41398 / FERM P-419 / JCM 4703 / NBRC 107858</strain>
    </source>
</reference>
<keyword evidence="3" id="KW-1185">Reference proteome</keyword>
<dbReference type="InterPro" id="IPR045428">
    <property type="entry name" value="EACC1"/>
</dbReference>
<feature type="region of interest" description="Disordered" evidence="1">
    <location>
        <begin position="115"/>
        <end position="139"/>
    </location>
</feature>
<name>A0A0B5F1J0_STRA4</name>
<dbReference type="AlphaFoldDB" id="A0A0B5F1J0"/>
<evidence type="ECO:0000313" key="3">
    <source>
        <dbReference type="Proteomes" id="UP000031523"/>
    </source>
</evidence>
<evidence type="ECO:0000256" key="1">
    <source>
        <dbReference type="SAM" id="MobiDB-lite"/>
    </source>
</evidence>
<sequence length="139" mass="14530">MRVRLRVLPGKGAEEELRSLHAWLLDDSGARRFADLQWEAVPAEPADSMGPVLDTLSLVIGSGFSAASLALSLAQWRAQRGPARPSVTVERPDGSRITFHGTATEETARLLAALEAPAGAPERAAPGSAGSPAGETPQP</sequence>
<proteinExistence type="predicted"/>
<dbReference type="KEGG" id="sals:SLNWT_5074"/>